<evidence type="ECO:0000313" key="1">
    <source>
        <dbReference type="EMBL" id="KAI8420262.1"/>
    </source>
</evidence>
<proteinExistence type="predicted"/>
<keyword evidence="2" id="KW-1185">Reference proteome</keyword>
<accession>A0ACC0J815</accession>
<evidence type="ECO:0000313" key="2">
    <source>
        <dbReference type="Proteomes" id="UP001064048"/>
    </source>
</evidence>
<organism evidence="1 2">
    <name type="scientific">Choristoneura fumiferana</name>
    <name type="common">Spruce budworm moth</name>
    <name type="synonym">Archips fumiferana</name>
    <dbReference type="NCBI Taxonomy" id="7141"/>
    <lineage>
        <taxon>Eukaryota</taxon>
        <taxon>Metazoa</taxon>
        <taxon>Ecdysozoa</taxon>
        <taxon>Arthropoda</taxon>
        <taxon>Hexapoda</taxon>
        <taxon>Insecta</taxon>
        <taxon>Pterygota</taxon>
        <taxon>Neoptera</taxon>
        <taxon>Endopterygota</taxon>
        <taxon>Lepidoptera</taxon>
        <taxon>Glossata</taxon>
        <taxon>Ditrysia</taxon>
        <taxon>Tortricoidea</taxon>
        <taxon>Tortricidae</taxon>
        <taxon>Tortricinae</taxon>
        <taxon>Choristoneura</taxon>
    </lineage>
</organism>
<dbReference type="EMBL" id="CM046114">
    <property type="protein sequence ID" value="KAI8420262.1"/>
    <property type="molecule type" value="Genomic_DNA"/>
</dbReference>
<gene>
    <name evidence="1" type="ORF">MSG28_008800</name>
</gene>
<sequence>MAIKYGIPVLFQDVNEYIDPVVDNVLEKNIQTESGRTFVMLGSSEVDYDPHFRMYLTTKLANPQFNPAAYAKAVVINYTVTVQGLEDQLLSVVVRAERADLEEQRESLILETSANKSLLSGLEDSLLRELATSTGNMLDNVELVNTLENTKSKAGEASIFERHKLLYSFQMDIKLEQSEGNVSQMELDFFIKGNVSLEKSARACPASWIPGPGWQDIMKLANDFPGPFSMLPDNITAGLEEWQEWFDSDTPESATIPNNYRETLKPFEILMLLRCFRVDRIYRALTDYITVTMGEEYITPPVTSPGSDPTSDLMKLADKSGFGGGKFKYLSLGQGQEGIITQNY</sequence>
<comment type="caution">
    <text evidence="1">The sequence shown here is derived from an EMBL/GenBank/DDBJ whole genome shotgun (WGS) entry which is preliminary data.</text>
</comment>
<dbReference type="Proteomes" id="UP001064048">
    <property type="component" value="Chromosome 14"/>
</dbReference>
<name>A0ACC0J815_CHOFU</name>
<reference evidence="1 2" key="1">
    <citation type="journal article" date="2022" name="Genome Biol. Evol.">
        <title>The Spruce Budworm Genome: Reconstructing the Evolutionary History of Antifreeze Proteins.</title>
        <authorList>
            <person name="Beliveau C."/>
            <person name="Gagne P."/>
            <person name="Picq S."/>
            <person name="Vernygora O."/>
            <person name="Keeling C.I."/>
            <person name="Pinkney K."/>
            <person name="Doucet D."/>
            <person name="Wen F."/>
            <person name="Johnston J.S."/>
            <person name="Maaroufi H."/>
            <person name="Boyle B."/>
            <person name="Laroche J."/>
            <person name="Dewar K."/>
            <person name="Juretic N."/>
            <person name="Blackburn G."/>
            <person name="Nisole A."/>
            <person name="Brunet B."/>
            <person name="Brandao M."/>
            <person name="Lumley L."/>
            <person name="Duan J."/>
            <person name="Quan G."/>
            <person name="Lucarotti C.J."/>
            <person name="Roe A.D."/>
            <person name="Sperling F.A.H."/>
            <person name="Levesque R.C."/>
            <person name="Cusson M."/>
        </authorList>
    </citation>
    <scope>NUCLEOTIDE SEQUENCE [LARGE SCALE GENOMIC DNA]</scope>
    <source>
        <strain evidence="1">Glfc:IPQL:Cfum</strain>
    </source>
</reference>
<protein>
    <submittedName>
        <fullName evidence="1">Uncharacterized protein</fullName>
    </submittedName>
</protein>